<keyword evidence="3" id="KW-1185">Reference proteome</keyword>
<proteinExistence type="predicted"/>
<dbReference type="Proteomes" id="UP001215598">
    <property type="component" value="Unassembled WGS sequence"/>
</dbReference>
<feature type="compositionally biased region" description="Basic and acidic residues" evidence="1">
    <location>
        <begin position="18"/>
        <end position="38"/>
    </location>
</feature>
<sequence>MCQIPSRTPEARSLARARYNEKKSDPEAAEKQLERAREARAKYEASHRDLRAWKRRLVRAEKVSRDGQQKPKDYEFEWELYKEKKRRWMAERVADELQSAQRVAEDVPRGGAKCYKCYTHTLPAWHACCDAGEHDHPPNPSQPSSVLVSPPNLPPLVPQAPGLSILSRLVTLTPVRMDHSPPATPTASHHQAQPSAPMASTAAPPAYVTAPSDCYAVRGGGVVHSNLTSALAQFEAVVAVRSTQLLTTEDSRAAAHFAAGFTRIQAMAVSQSQNATDVWLGSNPPSWTGLSDAARRARHRHCITELCQVLRILKDRREESDSEGMWEDVRGMVDLDLDEDD</sequence>
<evidence type="ECO:0000313" key="2">
    <source>
        <dbReference type="EMBL" id="KAJ7757887.1"/>
    </source>
</evidence>
<feature type="region of interest" description="Disordered" evidence="1">
    <location>
        <begin position="178"/>
        <end position="200"/>
    </location>
</feature>
<evidence type="ECO:0000313" key="3">
    <source>
        <dbReference type="Proteomes" id="UP001215598"/>
    </source>
</evidence>
<comment type="caution">
    <text evidence="2">The sequence shown here is derived from an EMBL/GenBank/DDBJ whole genome shotgun (WGS) entry which is preliminary data.</text>
</comment>
<name>A0AAD7NDU8_9AGAR</name>
<organism evidence="2 3">
    <name type="scientific">Mycena metata</name>
    <dbReference type="NCBI Taxonomy" id="1033252"/>
    <lineage>
        <taxon>Eukaryota</taxon>
        <taxon>Fungi</taxon>
        <taxon>Dikarya</taxon>
        <taxon>Basidiomycota</taxon>
        <taxon>Agaricomycotina</taxon>
        <taxon>Agaricomycetes</taxon>
        <taxon>Agaricomycetidae</taxon>
        <taxon>Agaricales</taxon>
        <taxon>Marasmiineae</taxon>
        <taxon>Mycenaceae</taxon>
        <taxon>Mycena</taxon>
    </lineage>
</organism>
<accession>A0AAD7NDU8</accession>
<reference evidence="2" key="1">
    <citation type="submission" date="2023-03" db="EMBL/GenBank/DDBJ databases">
        <title>Massive genome expansion in bonnet fungi (Mycena s.s.) driven by repeated elements and novel gene families across ecological guilds.</title>
        <authorList>
            <consortium name="Lawrence Berkeley National Laboratory"/>
            <person name="Harder C.B."/>
            <person name="Miyauchi S."/>
            <person name="Viragh M."/>
            <person name="Kuo A."/>
            <person name="Thoen E."/>
            <person name="Andreopoulos B."/>
            <person name="Lu D."/>
            <person name="Skrede I."/>
            <person name="Drula E."/>
            <person name="Henrissat B."/>
            <person name="Morin E."/>
            <person name="Kohler A."/>
            <person name="Barry K."/>
            <person name="LaButti K."/>
            <person name="Morin E."/>
            <person name="Salamov A."/>
            <person name="Lipzen A."/>
            <person name="Mereny Z."/>
            <person name="Hegedus B."/>
            <person name="Baldrian P."/>
            <person name="Stursova M."/>
            <person name="Weitz H."/>
            <person name="Taylor A."/>
            <person name="Grigoriev I.V."/>
            <person name="Nagy L.G."/>
            <person name="Martin F."/>
            <person name="Kauserud H."/>
        </authorList>
    </citation>
    <scope>NUCLEOTIDE SEQUENCE</scope>
    <source>
        <strain evidence="2">CBHHK182m</strain>
    </source>
</reference>
<evidence type="ECO:0000256" key="1">
    <source>
        <dbReference type="SAM" id="MobiDB-lite"/>
    </source>
</evidence>
<protein>
    <submittedName>
        <fullName evidence="2">Uncharacterized protein</fullName>
    </submittedName>
</protein>
<dbReference type="EMBL" id="JARKIB010000043">
    <property type="protein sequence ID" value="KAJ7757887.1"/>
    <property type="molecule type" value="Genomic_DNA"/>
</dbReference>
<gene>
    <name evidence="2" type="ORF">B0H16DRAFT_1457456</name>
</gene>
<dbReference type="AlphaFoldDB" id="A0AAD7NDU8"/>
<feature type="compositionally biased region" description="Low complexity" evidence="1">
    <location>
        <begin position="191"/>
        <end position="200"/>
    </location>
</feature>
<feature type="region of interest" description="Disordered" evidence="1">
    <location>
        <begin position="1"/>
        <end position="38"/>
    </location>
</feature>